<dbReference type="PANTHER" id="PTHR38034">
    <property type="entry name" value="INNER MEMBRANE PROTEIN YPJD"/>
    <property type="match status" value="1"/>
</dbReference>
<protein>
    <submittedName>
        <fullName evidence="3">Cytochrome c biogenesis protein CcsA</fullName>
    </submittedName>
</protein>
<feature type="transmembrane region" description="Helical" evidence="1">
    <location>
        <begin position="6"/>
        <end position="24"/>
    </location>
</feature>
<keyword evidence="1" id="KW-0812">Transmembrane</keyword>
<evidence type="ECO:0000256" key="1">
    <source>
        <dbReference type="SAM" id="Phobius"/>
    </source>
</evidence>
<organism evidence="3 4">
    <name type="scientific">Ferrimonas lipolytica</name>
    <dbReference type="NCBI Taxonomy" id="2724191"/>
    <lineage>
        <taxon>Bacteria</taxon>
        <taxon>Pseudomonadati</taxon>
        <taxon>Pseudomonadota</taxon>
        <taxon>Gammaproteobacteria</taxon>
        <taxon>Alteromonadales</taxon>
        <taxon>Ferrimonadaceae</taxon>
        <taxon>Ferrimonas</taxon>
    </lineage>
</organism>
<feature type="transmembrane region" description="Helical" evidence="1">
    <location>
        <begin position="235"/>
        <end position="253"/>
    </location>
</feature>
<feature type="domain" description="Cytochrome c assembly protein" evidence="2">
    <location>
        <begin position="36"/>
        <end position="260"/>
    </location>
</feature>
<dbReference type="InterPro" id="IPR052372">
    <property type="entry name" value="YpjD/HemX"/>
</dbReference>
<feature type="transmembrane region" description="Helical" evidence="1">
    <location>
        <begin position="121"/>
        <end position="144"/>
    </location>
</feature>
<dbReference type="InterPro" id="IPR002541">
    <property type="entry name" value="Cyt_c_assembly"/>
</dbReference>
<feature type="transmembrane region" description="Helical" evidence="1">
    <location>
        <begin position="61"/>
        <end position="82"/>
    </location>
</feature>
<proteinExistence type="predicted"/>
<sequence length="262" mass="28707">MEFLSIAAILGYVIVFALLASRMLHPDGPDRTKATIAGAVAVALHGIVLADAIFLQQGQNFSLTNTSSLMVWVIALAITTVLPRIKVIVVAPAVYCLAVLSVVALWWLPPEHITNFEAKPAVWSHVIISLMAYATLMLAALYALQLNGINKRLKDRQLMLNSPMPPLLTVEKQLYHFIWVGFMLLTVGLLTGWIFLDNFLGDGQGHKATISMIAWAMYAGMLLQHHTRGVRVRTAVAYSLSGAALLTLAYFGSRIVKELILT</sequence>
<dbReference type="AlphaFoldDB" id="A0A6H1UCJ5"/>
<dbReference type="GO" id="GO:0017004">
    <property type="term" value="P:cytochrome complex assembly"/>
    <property type="evidence" value="ECO:0007669"/>
    <property type="project" value="InterPro"/>
</dbReference>
<name>A0A6H1UCJ5_9GAMM</name>
<keyword evidence="4" id="KW-1185">Reference proteome</keyword>
<reference evidence="3 4" key="1">
    <citation type="submission" date="2020-04" db="EMBL/GenBank/DDBJ databases">
        <title>Ferrimonas sp. S7 isolated from sea water.</title>
        <authorList>
            <person name="Bae S.S."/>
            <person name="Baek K."/>
        </authorList>
    </citation>
    <scope>NUCLEOTIDE SEQUENCE [LARGE SCALE GENOMIC DNA]</scope>
    <source>
        <strain evidence="3 4">S7</strain>
    </source>
</reference>
<feature type="transmembrane region" description="Helical" evidence="1">
    <location>
        <begin position="89"/>
        <end position="109"/>
    </location>
</feature>
<gene>
    <name evidence="3" type="primary">ccsA</name>
    <name evidence="3" type="ORF">HER31_00600</name>
</gene>
<dbReference type="KEGG" id="fes:HER31_00600"/>
<feature type="transmembrane region" description="Helical" evidence="1">
    <location>
        <begin position="36"/>
        <end position="55"/>
    </location>
</feature>
<keyword evidence="1" id="KW-0472">Membrane</keyword>
<dbReference type="Pfam" id="PF01578">
    <property type="entry name" value="Cytochrom_C_asm"/>
    <property type="match status" value="1"/>
</dbReference>
<dbReference type="RefSeq" id="WP_168658793.1">
    <property type="nucleotide sequence ID" value="NZ_CP051180.1"/>
</dbReference>
<evidence type="ECO:0000313" key="3">
    <source>
        <dbReference type="EMBL" id="QIZ75532.1"/>
    </source>
</evidence>
<keyword evidence="1" id="KW-1133">Transmembrane helix</keyword>
<dbReference type="GO" id="GO:0005886">
    <property type="term" value="C:plasma membrane"/>
    <property type="evidence" value="ECO:0007669"/>
    <property type="project" value="TreeGrafter"/>
</dbReference>
<evidence type="ECO:0000259" key="2">
    <source>
        <dbReference type="Pfam" id="PF01578"/>
    </source>
</evidence>
<dbReference type="Proteomes" id="UP000501602">
    <property type="component" value="Chromosome"/>
</dbReference>
<dbReference type="EMBL" id="CP051180">
    <property type="protein sequence ID" value="QIZ75532.1"/>
    <property type="molecule type" value="Genomic_DNA"/>
</dbReference>
<feature type="transmembrane region" description="Helical" evidence="1">
    <location>
        <begin position="174"/>
        <end position="196"/>
    </location>
</feature>
<dbReference type="GO" id="GO:0020037">
    <property type="term" value="F:heme binding"/>
    <property type="evidence" value="ECO:0007669"/>
    <property type="project" value="InterPro"/>
</dbReference>
<evidence type="ECO:0000313" key="4">
    <source>
        <dbReference type="Proteomes" id="UP000501602"/>
    </source>
</evidence>
<accession>A0A6H1UCJ5</accession>
<dbReference type="PANTHER" id="PTHR38034:SF1">
    <property type="entry name" value="INNER MEMBRANE PROTEIN YPJD"/>
    <property type="match status" value="1"/>
</dbReference>